<dbReference type="Pfam" id="PF00903">
    <property type="entry name" value="Glyoxalase"/>
    <property type="match status" value="1"/>
</dbReference>
<dbReference type="PROSITE" id="PS51819">
    <property type="entry name" value="VOC"/>
    <property type="match status" value="1"/>
</dbReference>
<dbReference type="Proteomes" id="UP000615326">
    <property type="component" value="Unassembled WGS sequence"/>
</dbReference>
<name>A0ABX0KAI7_9PROT</name>
<evidence type="ECO:0000259" key="1">
    <source>
        <dbReference type="PROSITE" id="PS51819"/>
    </source>
</evidence>
<evidence type="ECO:0000313" key="3">
    <source>
        <dbReference type="Proteomes" id="UP000615326"/>
    </source>
</evidence>
<feature type="domain" description="VOC" evidence="1">
    <location>
        <begin position="116"/>
        <end position="234"/>
    </location>
</feature>
<dbReference type="Gene3D" id="3.10.180.10">
    <property type="entry name" value="2,3-Dihydroxybiphenyl 1,2-Dioxygenase, domain 1"/>
    <property type="match status" value="2"/>
</dbReference>
<comment type="caution">
    <text evidence="2">The sequence shown here is derived from an EMBL/GenBank/DDBJ whole genome shotgun (WGS) entry which is preliminary data.</text>
</comment>
<proteinExistence type="predicted"/>
<dbReference type="InterPro" id="IPR029068">
    <property type="entry name" value="Glyas_Bleomycin-R_OHBP_Dase"/>
</dbReference>
<reference evidence="2 3" key="1">
    <citation type="journal article" date="2020" name="Int. J. Syst. Evol. Microbiol.">
        <title>Novel acetic acid bacteria from cider fermentations: Acetobacter conturbans sp. nov. and Acetobacter fallax sp. nov.</title>
        <authorList>
            <person name="Sombolestani A.S."/>
            <person name="Cleenwerck I."/>
            <person name="Cnockaert M."/>
            <person name="Borremans W."/>
            <person name="Wieme A.D."/>
            <person name="De Vuyst L."/>
            <person name="Vandamme P."/>
        </authorList>
    </citation>
    <scope>NUCLEOTIDE SEQUENCE [LARGE SCALE GENOMIC DNA]</scope>
    <source>
        <strain evidence="2 3">LMG 1637</strain>
    </source>
</reference>
<dbReference type="CDD" id="cd07247">
    <property type="entry name" value="SgaA_N_like"/>
    <property type="match status" value="1"/>
</dbReference>
<dbReference type="PANTHER" id="PTHR33993">
    <property type="entry name" value="GLYOXALASE-RELATED"/>
    <property type="match status" value="1"/>
</dbReference>
<dbReference type="Pfam" id="PF18029">
    <property type="entry name" value="Glyoxalase_6"/>
    <property type="match status" value="1"/>
</dbReference>
<evidence type="ECO:0000313" key="2">
    <source>
        <dbReference type="EMBL" id="NHO31530.1"/>
    </source>
</evidence>
<dbReference type="InterPro" id="IPR037523">
    <property type="entry name" value="VOC_core"/>
</dbReference>
<dbReference type="InterPro" id="IPR041581">
    <property type="entry name" value="Glyoxalase_6"/>
</dbReference>
<dbReference type="InterPro" id="IPR004360">
    <property type="entry name" value="Glyas_Fos-R_dOase_dom"/>
</dbReference>
<dbReference type="SUPFAM" id="SSF54593">
    <property type="entry name" value="Glyoxalase/Bleomycin resistance protein/Dihydroxybiphenyl dioxygenase"/>
    <property type="match status" value="2"/>
</dbReference>
<accession>A0ABX0KAI7</accession>
<gene>
    <name evidence="2" type="ORF">GOB84_02950</name>
</gene>
<sequence>MPLRLTEPSSPYAPPEPAPVSGVITLYRHSRPRLVCLPAIWRDDPHVNLWAPCSTGELTLPFSSSSSGIAPRLRSLHRAAIALLLGTSLAVVPHARAADAFLPLSAPSTKSVLPGKIVYAQLTTPDLAQAKTFYGTLLGWTFKDIPVSRGHYAQAMAGGRNVAGFIEHPLPSGDAARHEPLWLPFISATDPDALAQTAQSWGGKILFRPRDIPGLGRETLIADPQGGVFAVIHSESGDPADSDTPTAQGEWIWSALLTGIPANAAGFYQKLFGYEVQTSQDPSSPLRYALESQGYARATVNPLPPRLPANAPARWMSFVQVDSVGAAAEKVPQLGGKVLVEPHLDHNNCMIAIVSDPAGAVFGIMEWHMPTAAGEAK</sequence>
<dbReference type="EMBL" id="WOSW01000003">
    <property type="protein sequence ID" value="NHO31530.1"/>
    <property type="molecule type" value="Genomic_DNA"/>
</dbReference>
<dbReference type="InterPro" id="IPR052164">
    <property type="entry name" value="Anthracycline_SecMetBiosynth"/>
</dbReference>
<organism evidence="2 3">
    <name type="scientific">Acetobacter fallax</name>
    <dbReference type="NCBI Taxonomy" id="1737473"/>
    <lineage>
        <taxon>Bacteria</taxon>
        <taxon>Pseudomonadati</taxon>
        <taxon>Pseudomonadota</taxon>
        <taxon>Alphaproteobacteria</taxon>
        <taxon>Acetobacterales</taxon>
        <taxon>Acetobacteraceae</taxon>
        <taxon>Acetobacter</taxon>
    </lineage>
</organism>
<keyword evidence="3" id="KW-1185">Reference proteome</keyword>
<dbReference type="PANTHER" id="PTHR33993:SF14">
    <property type="entry name" value="GB|AAF24581.1"/>
    <property type="match status" value="1"/>
</dbReference>
<protein>
    <submittedName>
        <fullName evidence="2">VOC family protein</fullName>
    </submittedName>
</protein>